<keyword evidence="2" id="KW-0489">Methyltransferase</keyword>
<comment type="catalytic activity">
    <reaction evidence="1">
        <text>a 4-O-methyl-thymidine in DNA + L-cysteinyl-[protein] = a thymidine in DNA + S-methyl-L-cysteinyl-[protein]</text>
        <dbReference type="Rhea" id="RHEA:53428"/>
        <dbReference type="Rhea" id="RHEA-COMP:10131"/>
        <dbReference type="Rhea" id="RHEA-COMP:10132"/>
        <dbReference type="Rhea" id="RHEA-COMP:13555"/>
        <dbReference type="Rhea" id="RHEA-COMP:13556"/>
        <dbReference type="ChEBI" id="CHEBI:29950"/>
        <dbReference type="ChEBI" id="CHEBI:82612"/>
        <dbReference type="ChEBI" id="CHEBI:137386"/>
        <dbReference type="ChEBI" id="CHEBI:137387"/>
        <dbReference type="EC" id="2.1.1.63"/>
    </reaction>
</comment>
<dbReference type="PANTHER" id="PTHR10815:SF5">
    <property type="entry name" value="METHYLATED-DNA--PROTEIN-CYSTEINE METHYLTRANSFERASE"/>
    <property type="match status" value="1"/>
</dbReference>
<proteinExistence type="predicted"/>
<dbReference type="EMBL" id="SWMS01000020">
    <property type="protein sequence ID" value="TKG64553.1"/>
    <property type="molecule type" value="Genomic_DNA"/>
</dbReference>
<name>A0ABY2RZ93_9PSEU</name>
<dbReference type="Gene3D" id="3.30.160.70">
    <property type="entry name" value="Methylated DNA-protein cysteine methyltransferase domain"/>
    <property type="match status" value="1"/>
</dbReference>
<evidence type="ECO:0000256" key="2">
    <source>
        <dbReference type="ARBA" id="ARBA00022603"/>
    </source>
</evidence>
<sequence length="182" mass="19432">MVATQGFAVYETPIGHCGIAWNEHAVIGSQLPEGGEERTRARIARRFPDAVEQEPPEHVRRAVDAVRALLRGEDSPELAHVPLDLSRVPPFHARVYEVALAIPVGRTMTYGEIAAQLGDPGSARAVGQALGSNPFAPIVPCHRILAAGGKKGGFSAHGGTRTKLEILAIEGVHVEEPTLFDL</sequence>
<evidence type="ECO:0000256" key="4">
    <source>
        <dbReference type="ARBA" id="ARBA00022763"/>
    </source>
</evidence>
<dbReference type="CDD" id="cd06445">
    <property type="entry name" value="ATase"/>
    <property type="match status" value="1"/>
</dbReference>
<dbReference type="InterPro" id="IPR001497">
    <property type="entry name" value="MethylDNA_cys_MeTrfase_AS"/>
</dbReference>
<protein>
    <submittedName>
        <fullName evidence="8">Methylated-DNA--[protein]-cysteine S-methyltransferase</fullName>
    </submittedName>
</protein>
<dbReference type="InterPro" id="IPR036631">
    <property type="entry name" value="MGMT_N_sf"/>
</dbReference>
<comment type="caution">
    <text evidence="8">The sequence shown here is derived from an EMBL/GenBank/DDBJ whole genome shotgun (WGS) entry which is preliminary data.</text>
</comment>
<gene>
    <name evidence="8" type="ORF">FCN18_28790</name>
</gene>
<keyword evidence="3" id="KW-0808">Transferase</keyword>
<dbReference type="InterPro" id="IPR036217">
    <property type="entry name" value="MethylDNA_cys_MeTrfase_DNAb"/>
</dbReference>
<dbReference type="NCBIfam" id="TIGR00589">
    <property type="entry name" value="ogt"/>
    <property type="match status" value="1"/>
</dbReference>
<reference evidence="8 9" key="1">
    <citation type="journal article" date="2015" name="Antonie Van Leeuwenhoek">
        <title>Prauserella endophytica sp. nov., an endophytic actinobacterium isolated from Tamarix taklamakanensis.</title>
        <authorList>
            <person name="Liu J.M."/>
            <person name="Habden X."/>
            <person name="Guo L."/>
            <person name="Tuo L."/>
            <person name="Jiang Z.K."/>
            <person name="Liu S.W."/>
            <person name="Liu X.F."/>
            <person name="Chen L."/>
            <person name="Li R.F."/>
            <person name="Zhang Y.Q."/>
            <person name="Sun C.H."/>
        </authorList>
    </citation>
    <scope>NUCLEOTIDE SEQUENCE [LARGE SCALE GENOMIC DNA]</scope>
    <source>
        <strain evidence="8 9">CGMCC 4.7182</strain>
    </source>
</reference>
<comment type="catalytic activity">
    <reaction evidence="6">
        <text>a 6-O-methyl-2'-deoxyguanosine in DNA + L-cysteinyl-[protein] = S-methyl-L-cysteinyl-[protein] + a 2'-deoxyguanosine in DNA</text>
        <dbReference type="Rhea" id="RHEA:24000"/>
        <dbReference type="Rhea" id="RHEA-COMP:10131"/>
        <dbReference type="Rhea" id="RHEA-COMP:10132"/>
        <dbReference type="Rhea" id="RHEA-COMP:11367"/>
        <dbReference type="Rhea" id="RHEA-COMP:11368"/>
        <dbReference type="ChEBI" id="CHEBI:29950"/>
        <dbReference type="ChEBI" id="CHEBI:82612"/>
        <dbReference type="ChEBI" id="CHEBI:85445"/>
        <dbReference type="ChEBI" id="CHEBI:85448"/>
        <dbReference type="EC" id="2.1.1.63"/>
    </reaction>
</comment>
<dbReference type="Gene3D" id="1.10.10.10">
    <property type="entry name" value="Winged helix-like DNA-binding domain superfamily/Winged helix DNA-binding domain"/>
    <property type="match status" value="1"/>
</dbReference>
<evidence type="ECO:0000256" key="3">
    <source>
        <dbReference type="ARBA" id="ARBA00022679"/>
    </source>
</evidence>
<feature type="domain" description="Methylated-DNA-[protein]-cysteine S-methyltransferase DNA binding" evidence="7">
    <location>
        <begin position="90"/>
        <end position="172"/>
    </location>
</feature>
<accession>A0ABY2RZ93</accession>
<keyword evidence="4" id="KW-0227">DNA damage</keyword>
<organism evidence="8 9">
    <name type="scientific">Prauserella endophytica</name>
    <dbReference type="NCBI Taxonomy" id="1592324"/>
    <lineage>
        <taxon>Bacteria</taxon>
        <taxon>Bacillati</taxon>
        <taxon>Actinomycetota</taxon>
        <taxon>Actinomycetes</taxon>
        <taxon>Pseudonocardiales</taxon>
        <taxon>Pseudonocardiaceae</taxon>
        <taxon>Prauserella</taxon>
        <taxon>Prauserella coralliicola group</taxon>
    </lineage>
</organism>
<keyword evidence="5" id="KW-0234">DNA repair</keyword>
<evidence type="ECO:0000259" key="7">
    <source>
        <dbReference type="Pfam" id="PF01035"/>
    </source>
</evidence>
<dbReference type="SUPFAM" id="SSF53155">
    <property type="entry name" value="Methylated DNA-protein cysteine methyltransferase domain"/>
    <property type="match status" value="1"/>
</dbReference>
<dbReference type="PROSITE" id="PS00374">
    <property type="entry name" value="MGMT"/>
    <property type="match status" value="1"/>
</dbReference>
<keyword evidence="9" id="KW-1185">Reference proteome</keyword>
<dbReference type="SUPFAM" id="SSF46767">
    <property type="entry name" value="Methylated DNA-protein cysteine methyltransferase, C-terminal domain"/>
    <property type="match status" value="1"/>
</dbReference>
<dbReference type="InterPro" id="IPR036388">
    <property type="entry name" value="WH-like_DNA-bd_sf"/>
</dbReference>
<dbReference type="Pfam" id="PF01035">
    <property type="entry name" value="DNA_binding_1"/>
    <property type="match status" value="1"/>
</dbReference>
<dbReference type="Proteomes" id="UP000309992">
    <property type="component" value="Unassembled WGS sequence"/>
</dbReference>
<evidence type="ECO:0000313" key="8">
    <source>
        <dbReference type="EMBL" id="TKG64553.1"/>
    </source>
</evidence>
<evidence type="ECO:0000256" key="5">
    <source>
        <dbReference type="ARBA" id="ARBA00023204"/>
    </source>
</evidence>
<evidence type="ECO:0000256" key="6">
    <source>
        <dbReference type="ARBA" id="ARBA00049348"/>
    </source>
</evidence>
<dbReference type="InterPro" id="IPR014048">
    <property type="entry name" value="MethylDNA_cys_MeTrfase_DNA-bd"/>
</dbReference>
<dbReference type="PANTHER" id="PTHR10815">
    <property type="entry name" value="METHYLATED-DNA--PROTEIN-CYSTEINE METHYLTRANSFERASE"/>
    <property type="match status" value="1"/>
</dbReference>
<evidence type="ECO:0000313" key="9">
    <source>
        <dbReference type="Proteomes" id="UP000309992"/>
    </source>
</evidence>
<evidence type="ECO:0000256" key="1">
    <source>
        <dbReference type="ARBA" id="ARBA00001286"/>
    </source>
</evidence>